<reference evidence="5" key="1">
    <citation type="submission" date="2020-05" db="EMBL/GenBank/DDBJ databases">
        <authorList>
            <person name="Chiriac C."/>
            <person name="Salcher M."/>
            <person name="Ghai R."/>
            <person name="Kavagutti S V."/>
        </authorList>
    </citation>
    <scope>NUCLEOTIDE SEQUENCE</scope>
</reference>
<dbReference type="EMBL" id="CAFAAZ010000006">
    <property type="protein sequence ID" value="CAB4821578.1"/>
    <property type="molecule type" value="Genomic_DNA"/>
</dbReference>
<dbReference type="EMBL" id="CAEZYD010000029">
    <property type="protein sequence ID" value="CAB4719471.1"/>
    <property type="molecule type" value="Genomic_DNA"/>
</dbReference>
<dbReference type="EMBL" id="CAEZXD010000005">
    <property type="protein sequence ID" value="CAB4670939.1"/>
    <property type="molecule type" value="Genomic_DNA"/>
</dbReference>
<evidence type="ECO:0000313" key="2">
    <source>
        <dbReference type="EMBL" id="CAB4719471.1"/>
    </source>
</evidence>
<evidence type="ECO:0000313" key="4">
    <source>
        <dbReference type="EMBL" id="CAB4837751.1"/>
    </source>
</evidence>
<organism evidence="5">
    <name type="scientific">freshwater metagenome</name>
    <dbReference type="NCBI Taxonomy" id="449393"/>
    <lineage>
        <taxon>unclassified sequences</taxon>
        <taxon>metagenomes</taxon>
        <taxon>ecological metagenomes</taxon>
    </lineage>
</organism>
<sequence>MLPMNDVVLRTAETITATASLKSLDCIHIASMITSATPLLGIITYDKAMAANAEVLGIKVLSPK</sequence>
<name>A0A6J7FYV0_9ZZZZ</name>
<dbReference type="EMBL" id="CAFAHD010000091">
    <property type="protein sequence ID" value="CAB4837751.1"/>
    <property type="molecule type" value="Genomic_DNA"/>
</dbReference>
<dbReference type="EMBL" id="CAFBPT010000001">
    <property type="protein sequence ID" value="CAB5017080.1"/>
    <property type="molecule type" value="Genomic_DNA"/>
</dbReference>
<dbReference type="AlphaFoldDB" id="A0A6J7FYV0"/>
<dbReference type="EMBL" id="CAFBMA010000013">
    <property type="protein sequence ID" value="CAB4901142.1"/>
    <property type="molecule type" value="Genomic_DNA"/>
</dbReference>
<protein>
    <submittedName>
        <fullName evidence="5">Unannotated protein</fullName>
    </submittedName>
</protein>
<evidence type="ECO:0000313" key="5">
    <source>
        <dbReference type="EMBL" id="CAB4901142.1"/>
    </source>
</evidence>
<gene>
    <name evidence="1" type="ORF">UFOPK2343_00375</name>
    <name evidence="2" type="ORF">UFOPK2652_01314</name>
    <name evidence="3" type="ORF">UFOPK3128_00834</name>
    <name evidence="4" type="ORF">UFOPK3227_00776</name>
    <name evidence="5" type="ORF">UFOPK3511_01048</name>
    <name evidence="6" type="ORF">UFOPK3880_01087</name>
    <name evidence="7" type="ORF">UFOPK4146_00012</name>
</gene>
<evidence type="ECO:0000313" key="3">
    <source>
        <dbReference type="EMBL" id="CAB4821578.1"/>
    </source>
</evidence>
<dbReference type="EMBL" id="CAFBNU010000013">
    <property type="protein sequence ID" value="CAB4967070.1"/>
    <property type="molecule type" value="Genomic_DNA"/>
</dbReference>
<accession>A0A6J7FYV0</accession>
<proteinExistence type="predicted"/>
<evidence type="ECO:0000313" key="7">
    <source>
        <dbReference type="EMBL" id="CAB5017080.1"/>
    </source>
</evidence>
<evidence type="ECO:0000313" key="1">
    <source>
        <dbReference type="EMBL" id="CAB4670939.1"/>
    </source>
</evidence>
<evidence type="ECO:0000313" key="6">
    <source>
        <dbReference type="EMBL" id="CAB4967070.1"/>
    </source>
</evidence>